<feature type="transmembrane region" description="Helical" evidence="1">
    <location>
        <begin position="47"/>
        <end position="67"/>
    </location>
</feature>
<proteinExistence type="predicted"/>
<feature type="transmembrane region" description="Helical" evidence="1">
    <location>
        <begin position="7"/>
        <end position="27"/>
    </location>
</feature>
<dbReference type="EMBL" id="BMIB01000001">
    <property type="protein sequence ID" value="GGH57709.1"/>
    <property type="molecule type" value="Genomic_DNA"/>
</dbReference>
<name>A0A917MS99_9BACT</name>
<organism evidence="2 3">
    <name type="scientific">Filimonas zeae</name>
    <dbReference type="NCBI Taxonomy" id="1737353"/>
    <lineage>
        <taxon>Bacteria</taxon>
        <taxon>Pseudomonadati</taxon>
        <taxon>Bacteroidota</taxon>
        <taxon>Chitinophagia</taxon>
        <taxon>Chitinophagales</taxon>
        <taxon>Chitinophagaceae</taxon>
        <taxon>Filimonas</taxon>
    </lineage>
</organism>
<keyword evidence="3" id="KW-1185">Reference proteome</keyword>
<protein>
    <submittedName>
        <fullName evidence="2">Uncharacterized protein</fullName>
    </submittedName>
</protein>
<keyword evidence="1" id="KW-1133">Transmembrane helix</keyword>
<keyword evidence="1" id="KW-0812">Transmembrane</keyword>
<reference evidence="2" key="1">
    <citation type="journal article" date="2014" name="Int. J. Syst. Evol. Microbiol.">
        <title>Complete genome sequence of Corynebacterium casei LMG S-19264T (=DSM 44701T), isolated from a smear-ripened cheese.</title>
        <authorList>
            <consortium name="US DOE Joint Genome Institute (JGI-PGF)"/>
            <person name="Walter F."/>
            <person name="Albersmeier A."/>
            <person name="Kalinowski J."/>
            <person name="Ruckert C."/>
        </authorList>
    </citation>
    <scope>NUCLEOTIDE SEQUENCE</scope>
    <source>
        <strain evidence="2">CGMCC 1.15290</strain>
    </source>
</reference>
<evidence type="ECO:0000256" key="1">
    <source>
        <dbReference type="SAM" id="Phobius"/>
    </source>
</evidence>
<sequence>MLRRDHLGMGITLGFIAPLIGMLLYYFTKFYPISLSDFFYVLGRQKTLISGIVSVSLIANAVLFTIYINTRRDLTAKGIFTSTCVYAVGALILKFFL</sequence>
<evidence type="ECO:0000313" key="2">
    <source>
        <dbReference type="EMBL" id="GGH57709.1"/>
    </source>
</evidence>
<dbReference type="AlphaFoldDB" id="A0A917MS99"/>
<comment type="caution">
    <text evidence="2">The sequence shown here is derived from an EMBL/GenBank/DDBJ whole genome shotgun (WGS) entry which is preliminary data.</text>
</comment>
<feature type="transmembrane region" description="Helical" evidence="1">
    <location>
        <begin position="79"/>
        <end position="96"/>
    </location>
</feature>
<gene>
    <name evidence="2" type="ORF">GCM10011379_02660</name>
</gene>
<reference evidence="2" key="2">
    <citation type="submission" date="2020-09" db="EMBL/GenBank/DDBJ databases">
        <authorList>
            <person name="Sun Q."/>
            <person name="Zhou Y."/>
        </authorList>
    </citation>
    <scope>NUCLEOTIDE SEQUENCE</scope>
    <source>
        <strain evidence="2">CGMCC 1.15290</strain>
    </source>
</reference>
<keyword evidence="1" id="KW-0472">Membrane</keyword>
<accession>A0A917MS99</accession>
<dbReference type="Proteomes" id="UP000627292">
    <property type="component" value="Unassembled WGS sequence"/>
</dbReference>
<dbReference type="RefSeq" id="WP_188949948.1">
    <property type="nucleotide sequence ID" value="NZ_BMIB01000001.1"/>
</dbReference>
<evidence type="ECO:0000313" key="3">
    <source>
        <dbReference type="Proteomes" id="UP000627292"/>
    </source>
</evidence>